<proteinExistence type="inferred from homology"/>
<evidence type="ECO:0000313" key="9">
    <source>
        <dbReference type="RefSeq" id="XP_070853091.1"/>
    </source>
</evidence>
<keyword evidence="4 7" id="KW-1133">Transmembrane helix</keyword>
<feature type="transmembrane region" description="Helical" evidence="7">
    <location>
        <begin position="301"/>
        <end position="326"/>
    </location>
</feature>
<feature type="transmembrane region" description="Helical" evidence="7">
    <location>
        <begin position="690"/>
        <end position="711"/>
    </location>
</feature>
<keyword evidence="3 7" id="KW-0812">Transmembrane</keyword>
<feature type="transmembrane region" description="Helical" evidence="7">
    <location>
        <begin position="592"/>
        <end position="612"/>
    </location>
</feature>
<evidence type="ECO:0000256" key="4">
    <source>
        <dbReference type="ARBA" id="ARBA00022989"/>
    </source>
</evidence>
<accession>A0ABM4TSZ0</accession>
<feature type="transmembrane region" description="Helical" evidence="7">
    <location>
        <begin position="396"/>
        <end position="422"/>
    </location>
</feature>
<gene>
    <name evidence="9" type="primary">LOC108007244</name>
</gene>
<feature type="transmembrane region" description="Helical" evidence="7">
    <location>
        <begin position="352"/>
        <end position="376"/>
    </location>
</feature>
<feature type="transmembrane region" description="Helical" evidence="7">
    <location>
        <begin position="273"/>
        <end position="294"/>
    </location>
</feature>
<feature type="transmembrane region" description="Helical" evidence="7">
    <location>
        <begin position="504"/>
        <end position="526"/>
    </location>
</feature>
<feature type="transmembrane region" description="Helical" evidence="7">
    <location>
        <begin position="28"/>
        <end position="49"/>
    </location>
</feature>
<feature type="transmembrane region" description="Helical" evidence="7">
    <location>
        <begin position="547"/>
        <end position="572"/>
    </location>
</feature>
<reference evidence="9" key="1">
    <citation type="submission" date="2025-08" db="UniProtKB">
        <authorList>
            <consortium name="RefSeq"/>
        </authorList>
    </citation>
    <scope>IDENTIFICATION</scope>
</reference>
<comment type="similarity">
    <text evidence="2 7">Belongs to the CTL (choline transporter-like) family.</text>
</comment>
<evidence type="ECO:0000313" key="8">
    <source>
        <dbReference type="Proteomes" id="UP001652628"/>
    </source>
</evidence>
<evidence type="ECO:0000256" key="3">
    <source>
        <dbReference type="ARBA" id="ARBA00022692"/>
    </source>
</evidence>
<dbReference type="PANTHER" id="PTHR12385">
    <property type="entry name" value="CHOLINE TRANSPORTER-LIKE (SLC FAMILY 44)"/>
    <property type="match status" value="1"/>
</dbReference>
<dbReference type="PANTHER" id="PTHR12385:SF14">
    <property type="entry name" value="CHOLINE TRANSPORTER-LIKE 2"/>
    <property type="match status" value="1"/>
</dbReference>
<evidence type="ECO:0000256" key="6">
    <source>
        <dbReference type="ARBA" id="ARBA00023180"/>
    </source>
</evidence>
<name>A0ABM4TSZ0_DROSZ</name>
<dbReference type="RefSeq" id="XP_070853091.1">
    <property type="nucleotide sequence ID" value="XM_070996990.1"/>
</dbReference>
<dbReference type="InterPro" id="IPR007603">
    <property type="entry name" value="Choline_transptr-like"/>
</dbReference>
<organism evidence="8 9">
    <name type="scientific">Drosophila suzukii</name>
    <name type="common">Spotted-wing drosophila fruit fly</name>
    <dbReference type="NCBI Taxonomy" id="28584"/>
    <lineage>
        <taxon>Eukaryota</taxon>
        <taxon>Metazoa</taxon>
        <taxon>Ecdysozoa</taxon>
        <taxon>Arthropoda</taxon>
        <taxon>Hexapoda</taxon>
        <taxon>Insecta</taxon>
        <taxon>Pterygota</taxon>
        <taxon>Neoptera</taxon>
        <taxon>Endopterygota</taxon>
        <taxon>Diptera</taxon>
        <taxon>Brachycera</taxon>
        <taxon>Muscomorpha</taxon>
        <taxon>Ephydroidea</taxon>
        <taxon>Drosophilidae</taxon>
        <taxon>Drosophila</taxon>
        <taxon>Sophophora</taxon>
    </lineage>
</organism>
<dbReference type="Proteomes" id="UP001652628">
    <property type="component" value="Chromosome 3"/>
</dbReference>
<comment type="function">
    <text evidence="7">Choline transporter.</text>
</comment>
<evidence type="ECO:0000256" key="7">
    <source>
        <dbReference type="RuleBase" id="RU368066"/>
    </source>
</evidence>
<keyword evidence="5 7" id="KW-0472">Membrane</keyword>
<feature type="transmembrane region" description="Helical" evidence="7">
    <location>
        <begin position="649"/>
        <end position="678"/>
    </location>
</feature>
<sequence>MKNEYGEPLTYDKNFSGPRQRNRRCTDVPCLLLFVLFLGGWGYIAQFAFRTGNLNKLVAPMDSFNRECGVDPGVENKSNLFFFDMTECLNPLTPFTGCETPRVCLESCPNEMFHYEAMKNFKSFEELHGSLICRTEEHKARIHTKTDIEEAIKQNLCAGWYLNSVPFHNRCILNLPLNACDLISTLTQVGNSLPSGKVVDEITNRITKLMKRMGQEFPTAENCQLGFRNDIVKEKMMQKDTGLSKLGCNILFSFFNVDKEVCEDIVEDVFNSAMLILQASCCALIASLFYIALMRWFSGQIVWFSIFGVLIGLGMPLIYCIMQYIFWKRATKERETDYNMESIFKQILRDEYTWLILSIFFGVCFVVILLIVIVMLKRIRIAIAMIKEGSKVVSSLISTMFFPIFSWTLYLATIAFSIYVGLHLISIKEPSFKIVHQLAYGKEACICEGPATNYTVGESCSPEVFRQHCFIRQTGVDQQSQVPCSNTKCSFDDFVFSPLIKVAIFYNVFGFCWLSFFVSAFNYMVLASTFARWYWTLKKRDVPFFTLTTAFCQTAFYHLGTLAFGSFILAVVRMVCLVLEYISRKVKAHDNFVTRAIIWIMRFFFWLMDAFLKFATRNAYIMCAIHGHNFITSAKDSFKLVMRNPLRIVTLDIAMGFLFFVSKVLLSAGAGVSTYFFLSNYPEAFKLHYNVVPAILVAIFTYLITHVYFGVYSTAVDTLFLCFLEDCERNNGSPEKPFFMSKQLKKILGKRNH</sequence>
<keyword evidence="8" id="KW-1185">Reference proteome</keyword>
<evidence type="ECO:0000256" key="5">
    <source>
        <dbReference type="ARBA" id="ARBA00023136"/>
    </source>
</evidence>
<dbReference type="GeneID" id="108007244"/>
<keyword evidence="6" id="KW-0325">Glycoprotein</keyword>
<evidence type="ECO:0000256" key="2">
    <source>
        <dbReference type="ARBA" id="ARBA00007168"/>
    </source>
</evidence>
<comment type="subcellular location">
    <subcellularLocation>
        <location evidence="7">Cell membrane</location>
        <topology evidence="7">Multi-pass membrane protein</topology>
    </subcellularLocation>
    <subcellularLocation>
        <location evidence="1">Membrane</location>
        <topology evidence="1">Multi-pass membrane protein</topology>
    </subcellularLocation>
</comment>
<dbReference type="Pfam" id="PF04515">
    <property type="entry name" value="Choline_transpo"/>
    <property type="match status" value="1"/>
</dbReference>
<protein>
    <recommendedName>
        <fullName evidence="7">Choline transporter-like protein</fullName>
    </recommendedName>
</protein>
<evidence type="ECO:0000256" key="1">
    <source>
        <dbReference type="ARBA" id="ARBA00004141"/>
    </source>
</evidence>